<name>A0A1F8EI71_9BACT</name>
<keyword evidence="1" id="KW-0472">Membrane</keyword>
<gene>
    <name evidence="2" type="ORF">A2650_03090</name>
</gene>
<dbReference type="AlphaFoldDB" id="A0A1F8EI71"/>
<evidence type="ECO:0000256" key="1">
    <source>
        <dbReference type="SAM" id="Phobius"/>
    </source>
</evidence>
<sequence length="247" mass="27394">MTKRKLAWIVISLLGVVSLIGLVVGINSIQDITLTEQEVQSRVDGKLPLEKNGMVLNGLQVNLENNLLNVVASFEGKKWGQEFSATINTDGTPYYNNLDGTFHFRPNKITVSEIRVRGEAVSTKVEKFIDKYVDSPKINQNAGEIATKIEEWVNGSIENTTTFALQRIPIYTLPDTLKGNTARMLLKSVDIGNDSLTLHLSFWQFTKMVLMYVLIFIVALAMAVAILMNPEWGMVLLFVGSIGDIGS</sequence>
<keyword evidence="1" id="KW-0812">Transmembrane</keyword>
<organism evidence="2 3">
    <name type="scientific">Candidatus Yanofskybacteria bacterium RIFCSPHIGHO2_01_FULL_41_53</name>
    <dbReference type="NCBI Taxonomy" id="1802663"/>
    <lineage>
        <taxon>Bacteria</taxon>
        <taxon>Candidatus Yanofskyibacteriota</taxon>
    </lineage>
</organism>
<feature type="transmembrane region" description="Helical" evidence="1">
    <location>
        <begin position="6"/>
        <end position="26"/>
    </location>
</feature>
<evidence type="ECO:0000313" key="2">
    <source>
        <dbReference type="EMBL" id="OGN00562.1"/>
    </source>
</evidence>
<comment type="caution">
    <text evidence="2">The sequence shown here is derived from an EMBL/GenBank/DDBJ whole genome shotgun (WGS) entry which is preliminary data.</text>
</comment>
<dbReference type="Gene3D" id="3.15.10.40">
    <property type="entry name" value="Uncharacterised protein PF07273, DUF1439"/>
    <property type="match status" value="1"/>
</dbReference>
<feature type="transmembrane region" description="Helical" evidence="1">
    <location>
        <begin position="209"/>
        <end position="228"/>
    </location>
</feature>
<protein>
    <submittedName>
        <fullName evidence="2">Uncharacterized protein</fullName>
    </submittedName>
</protein>
<dbReference type="EMBL" id="MGJD01000019">
    <property type="protein sequence ID" value="OGN00562.1"/>
    <property type="molecule type" value="Genomic_DNA"/>
</dbReference>
<reference evidence="2 3" key="1">
    <citation type="journal article" date="2016" name="Nat. Commun.">
        <title>Thousands of microbial genomes shed light on interconnected biogeochemical processes in an aquifer system.</title>
        <authorList>
            <person name="Anantharaman K."/>
            <person name="Brown C.T."/>
            <person name="Hug L.A."/>
            <person name="Sharon I."/>
            <person name="Castelle C.J."/>
            <person name="Probst A.J."/>
            <person name="Thomas B.C."/>
            <person name="Singh A."/>
            <person name="Wilkins M.J."/>
            <person name="Karaoz U."/>
            <person name="Brodie E.L."/>
            <person name="Williams K.H."/>
            <person name="Hubbard S.S."/>
            <person name="Banfield J.F."/>
        </authorList>
    </citation>
    <scope>NUCLEOTIDE SEQUENCE [LARGE SCALE GENOMIC DNA]</scope>
</reference>
<keyword evidence="1" id="KW-1133">Transmembrane helix</keyword>
<proteinExistence type="predicted"/>
<evidence type="ECO:0000313" key="3">
    <source>
        <dbReference type="Proteomes" id="UP000177117"/>
    </source>
</evidence>
<accession>A0A1F8EI71</accession>
<dbReference type="Proteomes" id="UP000177117">
    <property type="component" value="Unassembled WGS sequence"/>
</dbReference>